<dbReference type="EnsemblPlants" id="OBART10G13700.1">
    <property type="protein sequence ID" value="OBART10G13700.1"/>
    <property type="gene ID" value="OBART10G13700"/>
</dbReference>
<accession>A0A0D3HEV9</accession>
<feature type="compositionally biased region" description="Low complexity" evidence="1">
    <location>
        <begin position="134"/>
        <end position="147"/>
    </location>
</feature>
<proteinExistence type="predicted"/>
<dbReference type="AlphaFoldDB" id="A0A0D3HEV9"/>
<dbReference type="HOGENOM" id="CLU_1039643_0_0_1"/>
<dbReference type="Gramene" id="OBART10G13700.1">
    <property type="protein sequence ID" value="OBART10G13700.1"/>
    <property type="gene ID" value="OBART10G13700"/>
</dbReference>
<protein>
    <submittedName>
        <fullName evidence="2">Uncharacterized protein</fullName>
    </submittedName>
</protein>
<dbReference type="Proteomes" id="UP000026960">
    <property type="component" value="Chromosome 10"/>
</dbReference>
<keyword evidence="3" id="KW-1185">Reference proteome</keyword>
<feature type="region of interest" description="Disordered" evidence="1">
    <location>
        <begin position="120"/>
        <end position="147"/>
    </location>
</feature>
<dbReference type="PaxDb" id="65489-OBART10G13700.1"/>
<name>A0A0D3HEV9_9ORYZ</name>
<evidence type="ECO:0000313" key="3">
    <source>
        <dbReference type="Proteomes" id="UP000026960"/>
    </source>
</evidence>
<reference evidence="2" key="2">
    <citation type="submission" date="2015-03" db="UniProtKB">
        <authorList>
            <consortium name="EnsemblPlants"/>
        </authorList>
    </citation>
    <scope>IDENTIFICATION</scope>
</reference>
<evidence type="ECO:0000256" key="1">
    <source>
        <dbReference type="SAM" id="MobiDB-lite"/>
    </source>
</evidence>
<evidence type="ECO:0000313" key="2">
    <source>
        <dbReference type="EnsemblPlants" id="OBART10G13700.1"/>
    </source>
</evidence>
<reference evidence="2" key="1">
    <citation type="journal article" date="2009" name="Rice">
        <title>De Novo Next Generation Sequencing of Plant Genomes.</title>
        <authorList>
            <person name="Rounsley S."/>
            <person name="Marri P.R."/>
            <person name="Yu Y."/>
            <person name="He R."/>
            <person name="Sisneros N."/>
            <person name="Goicoechea J.L."/>
            <person name="Lee S.J."/>
            <person name="Angelova A."/>
            <person name="Kudrna D."/>
            <person name="Luo M."/>
            <person name="Affourtit J."/>
            <person name="Desany B."/>
            <person name="Knight J."/>
            <person name="Niazi F."/>
            <person name="Egholm M."/>
            <person name="Wing R.A."/>
        </authorList>
    </citation>
    <scope>NUCLEOTIDE SEQUENCE [LARGE SCALE GENOMIC DNA]</scope>
    <source>
        <strain evidence="2">cv. IRGC 105608</strain>
    </source>
</reference>
<organism evidence="2">
    <name type="scientific">Oryza barthii</name>
    <dbReference type="NCBI Taxonomy" id="65489"/>
    <lineage>
        <taxon>Eukaryota</taxon>
        <taxon>Viridiplantae</taxon>
        <taxon>Streptophyta</taxon>
        <taxon>Embryophyta</taxon>
        <taxon>Tracheophyta</taxon>
        <taxon>Spermatophyta</taxon>
        <taxon>Magnoliopsida</taxon>
        <taxon>Liliopsida</taxon>
        <taxon>Poales</taxon>
        <taxon>Poaceae</taxon>
        <taxon>BOP clade</taxon>
        <taxon>Oryzoideae</taxon>
        <taxon>Oryzeae</taxon>
        <taxon>Oryzinae</taxon>
        <taxon>Oryza</taxon>
    </lineage>
</organism>
<sequence>MSGLSLSPRPYLSLLSYVVPPRRPRGCGYARRDSVGIDVSGRVGIQDRRLRAVVRPRAVKFWGGGREAEQARCKGGNDGPPMVEHIEEDGDNANPGVKQVEVGDVSLGVVLAHSIDAEAAEGEGDGDGVQQHVPSLSGCPPTLSSSPSPFSSAGRTLPLLLFLAARGLAFLYPFVPISCVVELCLDRSRINPLRLRTEKGGVGATQQLSALLLFLAARGLAFLYPFVPISYVVELCLDRSCVNSLRLRTEKGGVGATQQLGVHHGWRL</sequence>